<evidence type="ECO:0000256" key="3">
    <source>
        <dbReference type="ARBA" id="ARBA00022490"/>
    </source>
</evidence>
<dbReference type="InterPro" id="IPR042529">
    <property type="entry name" value="IF_2B-like_C"/>
</dbReference>
<dbReference type="InterPro" id="IPR000649">
    <property type="entry name" value="IF-2B-related"/>
</dbReference>
<protein>
    <recommendedName>
        <fullName evidence="6">Translation initiation factor eIF2B subunit alpha</fullName>
    </recommendedName>
    <alternativeName>
        <fullName evidence="7">eIF2B GDP-GTP exchange factor subunit alpha</fullName>
    </alternativeName>
</protein>
<proteinExistence type="inferred from homology"/>
<dbReference type="PANTHER" id="PTHR45860:SF1">
    <property type="entry name" value="TRANSLATION INITIATION FACTOR EIF-2B SUBUNIT ALPHA"/>
    <property type="match status" value="1"/>
</dbReference>
<dbReference type="EMBL" id="LDAU01000130">
    <property type="protein sequence ID" value="KRX03546.1"/>
    <property type="molecule type" value="Genomic_DNA"/>
</dbReference>
<dbReference type="OrthoDB" id="10249309at2759"/>
<comment type="caution">
    <text evidence="11">The sequence shown here is derived from an EMBL/GenBank/DDBJ whole genome shotgun (WGS) entry which is preliminary data.</text>
</comment>
<evidence type="ECO:0000313" key="12">
    <source>
        <dbReference type="Proteomes" id="UP000054937"/>
    </source>
</evidence>
<comment type="subunit">
    <text evidence="8">Component of the translation initiation factor 2B (eIF2B) complex which is a heterodecamer of two sets of five different subunits: alpha, beta, gamma, delta and epsilon. Subunits alpha, beta and delta comprise a regulatory subcomplex and subunits epsilon and gamma comprise a catalytic subcomplex. Within the complex, the hexameric regulatory complex resides at the center, with the two heterodimeric catalytic subcomplexes bound on opposite sides.</text>
</comment>
<evidence type="ECO:0000256" key="9">
    <source>
        <dbReference type="RuleBase" id="RU003814"/>
    </source>
</evidence>
<dbReference type="InParanoid" id="A0A0V0QN64"/>
<dbReference type="GO" id="GO:0006367">
    <property type="term" value="P:transcription initiation at RNA polymerase II promoter"/>
    <property type="evidence" value="ECO:0007669"/>
    <property type="project" value="InterPro"/>
</dbReference>
<dbReference type="PANTHER" id="PTHR45860">
    <property type="entry name" value="TRANSLATION INITIATION FACTOR EIF-2B SUBUNIT ALPHA"/>
    <property type="match status" value="1"/>
</dbReference>
<dbReference type="InterPro" id="IPR004823">
    <property type="entry name" value="TAF_TATA-bd_Histone-like_dom"/>
</dbReference>
<accession>A0A0V0QN64</accession>
<dbReference type="GO" id="GO:0003743">
    <property type="term" value="F:translation initiation factor activity"/>
    <property type="evidence" value="ECO:0007669"/>
    <property type="project" value="UniProtKB-KW"/>
</dbReference>
<sequence length="511" mass="58752">MQLYDPQYVKYLAKQHKIQDDIDKEVSRAILTEVENELREIIQDAQKFQHQFKHMQLAPSDIDNALKNRGYNEETFGIDNANHLEYIYDKNKDSWVLKDQLHLLIKILLHFITASEFQLENTLEGGQSFLLRDGASRCLSMLIIKYGSKYFTLQQNVCDLLQQLLQECVELQNQQIIIQNYETIQGILQFFYYMPKKCKENKKEYATNFISTLIKVIEDSKETTMQGLIYTLKVVEDNIITLASQHKILGSRSNFTLKTLAQIFQHYIAKGLKFSSGRGMEEMKSSIIKIATDLLEYTQKSKNRLRENSLECLQNDSTILVYGYSSAVFEILSYGASQGIRFSVIVCESRPNCEGYKMVEGLEKLNIECNLIIDSALGQALEEVDMVISGAEAVVENGGIINKIGTYTVALCSKALKKPFYVASESFKFTREYPLCQKDIQDYYPQLNNNIQTDVFKTEENKEVNYDELKKKFIHPLVDYTPPELITLLFTDVGIFTPSAVSDELIQTFKL</sequence>
<comment type="subcellular location">
    <subcellularLocation>
        <location evidence="1">Cytoplasm</location>
        <location evidence="1">Cytosol</location>
    </subcellularLocation>
</comment>
<dbReference type="InterPro" id="IPR037171">
    <property type="entry name" value="NagB/RpiA_transferase-like"/>
</dbReference>
<dbReference type="InterPro" id="IPR046344">
    <property type="entry name" value="TAF6_C_sf"/>
</dbReference>
<evidence type="ECO:0000256" key="8">
    <source>
        <dbReference type="ARBA" id="ARBA00046432"/>
    </source>
</evidence>
<dbReference type="Gene3D" id="3.40.50.10470">
    <property type="entry name" value="Translation initiation factor eif-2b, domain 2"/>
    <property type="match status" value="1"/>
</dbReference>
<dbReference type="GO" id="GO:0005085">
    <property type="term" value="F:guanyl-nucleotide exchange factor activity"/>
    <property type="evidence" value="ECO:0007669"/>
    <property type="project" value="TreeGrafter"/>
</dbReference>
<dbReference type="InterPro" id="IPR042528">
    <property type="entry name" value="elF-2B_alpha_N"/>
</dbReference>
<comment type="similarity">
    <text evidence="2 9">Belongs to the eIF-2B alpha/beta/delta subunits family.</text>
</comment>
<gene>
    <name evidence="11" type="ORF">PPERSA_12676</name>
</gene>
<dbReference type="InterPro" id="IPR051501">
    <property type="entry name" value="eIF2B_alpha/beta/delta"/>
</dbReference>
<keyword evidence="12" id="KW-1185">Reference proteome</keyword>
<organism evidence="11 12">
    <name type="scientific">Pseudocohnilembus persalinus</name>
    <name type="common">Ciliate</name>
    <dbReference type="NCBI Taxonomy" id="266149"/>
    <lineage>
        <taxon>Eukaryota</taxon>
        <taxon>Sar</taxon>
        <taxon>Alveolata</taxon>
        <taxon>Ciliophora</taxon>
        <taxon>Intramacronucleata</taxon>
        <taxon>Oligohymenophorea</taxon>
        <taxon>Scuticociliatia</taxon>
        <taxon>Philasterida</taxon>
        <taxon>Pseudocohnilembidae</taxon>
        <taxon>Pseudocohnilembus</taxon>
    </lineage>
</organism>
<name>A0A0V0QN64_PSEPJ</name>
<dbReference type="Proteomes" id="UP000054937">
    <property type="component" value="Unassembled WGS sequence"/>
</dbReference>
<dbReference type="AlphaFoldDB" id="A0A0V0QN64"/>
<evidence type="ECO:0000256" key="4">
    <source>
        <dbReference type="ARBA" id="ARBA00022540"/>
    </source>
</evidence>
<dbReference type="Pfam" id="PF01008">
    <property type="entry name" value="IF-2B"/>
    <property type="match status" value="1"/>
</dbReference>
<dbReference type="Gene3D" id="1.10.20.10">
    <property type="entry name" value="Histone, subunit A"/>
    <property type="match status" value="1"/>
</dbReference>
<evidence type="ECO:0000256" key="2">
    <source>
        <dbReference type="ARBA" id="ARBA00007251"/>
    </source>
</evidence>
<reference evidence="11 12" key="1">
    <citation type="journal article" date="2015" name="Sci. Rep.">
        <title>Genome of the facultative scuticociliatosis pathogen Pseudocohnilembus persalinus provides insight into its virulence through horizontal gene transfer.</title>
        <authorList>
            <person name="Xiong J."/>
            <person name="Wang G."/>
            <person name="Cheng J."/>
            <person name="Tian M."/>
            <person name="Pan X."/>
            <person name="Warren A."/>
            <person name="Jiang C."/>
            <person name="Yuan D."/>
            <person name="Miao W."/>
        </authorList>
    </citation>
    <scope>NUCLEOTIDE SEQUENCE [LARGE SCALE GENOMIC DNA]</scope>
    <source>
        <strain evidence="11">36N120E</strain>
    </source>
</reference>
<keyword evidence="3" id="KW-0963">Cytoplasm</keyword>
<dbReference type="SUPFAM" id="SSF47113">
    <property type="entry name" value="Histone-fold"/>
    <property type="match status" value="1"/>
</dbReference>
<dbReference type="FunCoup" id="A0A0V0QN64">
    <property type="interactions" value="439"/>
</dbReference>
<dbReference type="Gene3D" id="1.25.40.770">
    <property type="entry name" value="TAF6, C-terminal HEAT repeat domain"/>
    <property type="match status" value="1"/>
</dbReference>
<keyword evidence="4" id="KW-0396">Initiation factor</keyword>
<dbReference type="GO" id="GO:0046982">
    <property type="term" value="F:protein heterodimerization activity"/>
    <property type="evidence" value="ECO:0007669"/>
    <property type="project" value="InterPro"/>
</dbReference>
<dbReference type="SUPFAM" id="SSF100950">
    <property type="entry name" value="NagB/RpiA/CoA transferase-like"/>
    <property type="match status" value="1"/>
</dbReference>
<evidence type="ECO:0000256" key="1">
    <source>
        <dbReference type="ARBA" id="ARBA00004514"/>
    </source>
</evidence>
<dbReference type="GO" id="GO:0005851">
    <property type="term" value="C:eukaryotic translation initiation factor 2B complex"/>
    <property type="evidence" value="ECO:0007669"/>
    <property type="project" value="TreeGrafter"/>
</dbReference>
<dbReference type="SMART" id="SM00803">
    <property type="entry name" value="TAF"/>
    <property type="match status" value="1"/>
</dbReference>
<keyword evidence="5" id="KW-0648">Protein biosynthesis</keyword>
<evidence type="ECO:0000313" key="11">
    <source>
        <dbReference type="EMBL" id="KRX03546.1"/>
    </source>
</evidence>
<evidence type="ECO:0000256" key="5">
    <source>
        <dbReference type="ARBA" id="ARBA00022917"/>
    </source>
</evidence>
<dbReference type="Gene3D" id="1.20.120.1070">
    <property type="entry name" value="Translation initiation factor eIF-2B, N-terminal domain"/>
    <property type="match status" value="1"/>
</dbReference>
<evidence type="ECO:0000256" key="6">
    <source>
        <dbReference type="ARBA" id="ARBA00044208"/>
    </source>
</evidence>
<evidence type="ECO:0000256" key="7">
    <source>
        <dbReference type="ARBA" id="ARBA00044236"/>
    </source>
</evidence>
<dbReference type="GO" id="GO:0005829">
    <property type="term" value="C:cytosol"/>
    <property type="evidence" value="ECO:0007669"/>
    <property type="project" value="UniProtKB-SubCell"/>
</dbReference>
<dbReference type="InterPro" id="IPR009072">
    <property type="entry name" value="Histone-fold"/>
</dbReference>
<dbReference type="CDD" id="cd22931">
    <property type="entry name" value="HFD_TAF6"/>
    <property type="match status" value="1"/>
</dbReference>
<evidence type="ECO:0000259" key="10">
    <source>
        <dbReference type="SMART" id="SM00803"/>
    </source>
</evidence>
<feature type="domain" description="TATA box binding protein associated factor (TAF) histone-like fold" evidence="10">
    <location>
        <begin position="11"/>
        <end position="67"/>
    </location>
</feature>
<dbReference type="Pfam" id="PF02969">
    <property type="entry name" value="TAF"/>
    <property type="match status" value="1"/>
</dbReference>